<evidence type="ECO:0000256" key="1">
    <source>
        <dbReference type="SAM" id="MobiDB-lite"/>
    </source>
</evidence>
<proteinExistence type="predicted"/>
<accession>A0A365P6P4</accession>
<gene>
    <name evidence="2" type="ORF">DQ226_16380</name>
</gene>
<organism evidence="2 3">
    <name type="scientific">Dietzia maris</name>
    <dbReference type="NCBI Taxonomy" id="37915"/>
    <lineage>
        <taxon>Bacteria</taxon>
        <taxon>Bacillati</taxon>
        <taxon>Actinomycetota</taxon>
        <taxon>Actinomycetes</taxon>
        <taxon>Mycobacteriales</taxon>
        <taxon>Dietziaceae</taxon>
        <taxon>Dietzia</taxon>
    </lineage>
</organism>
<dbReference type="EMBL" id="QNTT01000070">
    <property type="protein sequence ID" value="RBA30658.1"/>
    <property type="molecule type" value="Genomic_DNA"/>
</dbReference>
<dbReference type="SUPFAM" id="SSF159245">
    <property type="entry name" value="AttH-like"/>
    <property type="match status" value="1"/>
</dbReference>
<dbReference type="Proteomes" id="UP000252187">
    <property type="component" value="Unassembled WGS sequence"/>
</dbReference>
<comment type="caution">
    <text evidence="2">The sequence shown here is derived from an EMBL/GenBank/DDBJ whole genome shotgun (WGS) entry which is preliminary data.</text>
</comment>
<name>A0A365P6P4_9ACTN</name>
<dbReference type="AlphaFoldDB" id="A0A365P6P4"/>
<evidence type="ECO:0000313" key="2">
    <source>
        <dbReference type="EMBL" id="RBA30658.1"/>
    </source>
</evidence>
<protein>
    <recommendedName>
        <fullName evidence="4">AttH domain-containing protein</fullName>
    </recommendedName>
</protein>
<sequence>MTIKPAPLDEYPVHQSPLSMAQVATSDRNFYDRYYFNAHDRTGDVYLVTGLGVYPNLGVIDAFATVRQGDRQRSVRFSDASDERSLDSVVGGYRVEVIEPLRTVRLLCEHEDLSFDLTWHGSFEAVLEERHMLLDGPRPILDATRFAQVGSWSGTLTVEGTDYSVDPDVWMGTRDRSWGIRPSGDPEPKGRSADEPREGHWWTYVPLRFDDYALMIIMQESPDGYRTLNHATRTFADGRIEQLGWPRMEVSYRSGTRHPESARIHLTTPSGEPLVVEVETLGYIPLSMGSGYVGDPDWQHGQWKGRGWSLSTAYDFTDPELPAFMPYQTIDHIARATCDGAEGWGMFEHGVLGRHDPSGFVGWTDLAP</sequence>
<reference evidence="2 3" key="1">
    <citation type="submission" date="2018-06" db="EMBL/GenBank/DDBJ databases">
        <title>Whole genome sequencing of four bacterial strains from South Shetland trench revealing bio-synthetic gene clusters.</title>
        <authorList>
            <person name="Abdel-Mageed W.M."/>
            <person name="Lehri B."/>
            <person name="Jarmusch S.A."/>
            <person name="Miranda K."/>
            <person name="Goodfellow M."/>
            <person name="Jaspars M."/>
            <person name="Karlyshev A.V."/>
        </authorList>
    </citation>
    <scope>NUCLEOTIDE SEQUENCE [LARGE SCALE GENOMIC DNA]</scope>
    <source>
        <strain evidence="2 3">SST1</strain>
    </source>
</reference>
<evidence type="ECO:0000313" key="3">
    <source>
        <dbReference type="Proteomes" id="UP000252187"/>
    </source>
</evidence>
<feature type="region of interest" description="Disordered" evidence="1">
    <location>
        <begin position="176"/>
        <end position="196"/>
    </location>
</feature>
<evidence type="ECO:0008006" key="4">
    <source>
        <dbReference type="Google" id="ProtNLM"/>
    </source>
</evidence>